<gene>
    <name evidence="3" type="ORF">GCM10010151_46500</name>
</gene>
<sequence>MIPRDRDLALLRRYEPILTYTRGERFFPVDAEDYIRCCSLWQGDQRLVEAGELTADRLVAAAADRAGAELSLLLVQRPFDRREVRAHRAHAKPPIARSGRLAAVGLIGRVFDVLLRASLFLRGSVPGGVAAAAADLGERHLSRDQATYYGRVVREGGYIVLQYWYLYAMNDWRTTFAGVNDHEADWESVTVYLTDTEDGPRPAWVAVSAHDERGDDLRRRWDDPDLRKEGDHPVVFVGAGSHSGAFLPGQYLVTVNPARLRRYVRWAQRLMGLAFPWSREERRHGVGIPFIDYALGDGERIGPGRDRTWRAVLISDETPWVRGFRGLWGRDTRDWVGGERAPAGPRYERDGRVRTLWADPLGWAGLQKIPPSPEEERRDLRARIAALDEEIKAADAAIERDREELRRLRATATSLAGHRNTRNLARRRAAEVARAEAALAVLVRDRTELAEERAAHEATLTRPFAPETPNAHLREPHLPYTPFRGPRTRFLHTWAALSTPLFLLAVVGVFVVPHEPVAILLAAVVLLFVTMEAWVRRKLLSFATGLLTLAGGLAVAVGLGLAVKYGGRYVLLAPLVVVAGVLLVVNLRELFHR</sequence>
<name>A0ABN0WZX2_9ACTN</name>
<keyword evidence="2" id="KW-0472">Membrane</keyword>
<keyword evidence="2" id="KW-1133">Transmembrane helix</keyword>
<keyword evidence="4" id="KW-1185">Reference proteome</keyword>
<accession>A0ABN0WZX2</accession>
<feature type="transmembrane region" description="Helical" evidence="2">
    <location>
        <begin position="569"/>
        <end position="587"/>
    </location>
</feature>
<protein>
    <submittedName>
        <fullName evidence="3">Uncharacterized protein</fullName>
    </submittedName>
</protein>
<comment type="caution">
    <text evidence="3">The sequence shown here is derived from an EMBL/GenBank/DDBJ whole genome shotgun (WGS) entry which is preliminary data.</text>
</comment>
<dbReference type="RefSeq" id="WP_252806479.1">
    <property type="nucleotide sequence ID" value="NZ_BAAABM010000045.1"/>
</dbReference>
<feature type="transmembrane region" description="Helical" evidence="2">
    <location>
        <begin position="542"/>
        <end position="563"/>
    </location>
</feature>
<dbReference type="Proteomes" id="UP001501822">
    <property type="component" value="Unassembled WGS sequence"/>
</dbReference>
<evidence type="ECO:0000256" key="1">
    <source>
        <dbReference type="SAM" id="Coils"/>
    </source>
</evidence>
<evidence type="ECO:0000256" key="2">
    <source>
        <dbReference type="SAM" id="Phobius"/>
    </source>
</evidence>
<dbReference type="PANTHER" id="PTHR48174:SF5">
    <property type="entry name" value="VACUOLAR PROTEIN SORTING-ASSOCIATED PROTEIN 62"/>
    <property type="match status" value="1"/>
</dbReference>
<evidence type="ECO:0000313" key="4">
    <source>
        <dbReference type="Proteomes" id="UP001501822"/>
    </source>
</evidence>
<proteinExistence type="predicted"/>
<feature type="transmembrane region" description="Helical" evidence="2">
    <location>
        <begin position="517"/>
        <end position="535"/>
    </location>
</feature>
<keyword evidence="2" id="KW-0812">Transmembrane</keyword>
<reference evidence="3 4" key="1">
    <citation type="journal article" date="2019" name="Int. J. Syst. Evol. Microbiol.">
        <title>The Global Catalogue of Microorganisms (GCM) 10K type strain sequencing project: providing services to taxonomists for standard genome sequencing and annotation.</title>
        <authorList>
            <consortium name="The Broad Institute Genomics Platform"/>
            <consortium name="The Broad Institute Genome Sequencing Center for Infectious Disease"/>
            <person name="Wu L."/>
            <person name="Ma J."/>
        </authorList>
    </citation>
    <scope>NUCLEOTIDE SEQUENCE [LARGE SCALE GENOMIC DNA]</scope>
    <source>
        <strain evidence="3 4">JCM 3146</strain>
    </source>
</reference>
<dbReference type="EMBL" id="BAAABM010000045">
    <property type="protein sequence ID" value="GAA0351561.1"/>
    <property type="molecule type" value="Genomic_DNA"/>
</dbReference>
<keyword evidence="1" id="KW-0175">Coiled coil</keyword>
<organism evidence="3 4">
    <name type="scientific">Actinoallomurus spadix</name>
    <dbReference type="NCBI Taxonomy" id="79912"/>
    <lineage>
        <taxon>Bacteria</taxon>
        <taxon>Bacillati</taxon>
        <taxon>Actinomycetota</taxon>
        <taxon>Actinomycetes</taxon>
        <taxon>Streptosporangiales</taxon>
        <taxon>Thermomonosporaceae</taxon>
        <taxon>Actinoallomurus</taxon>
    </lineage>
</organism>
<feature type="transmembrane region" description="Helical" evidence="2">
    <location>
        <begin position="490"/>
        <end position="511"/>
    </location>
</feature>
<feature type="coiled-coil region" evidence="1">
    <location>
        <begin position="377"/>
        <end position="452"/>
    </location>
</feature>
<dbReference type="PANTHER" id="PTHR48174">
    <property type="entry name" value="DUF946 FAMILY PROTEIN"/>
    <property type="match status" value="1"/>
</dbReference>
<evidence type="ECO:0000313" key="3">
    <source>
        <dbReference type="EMBL" id="GAA0351561.1"/>
    </source>
</evidence>